<comment type="subcellular location">
    <subcellularLocation>
        <location evidence="1">Cell membrane</location>
    </subcellularLocation>
</comment>
<dbReference type="InterPro" id="IPR013106">
    <property type="entry name" value="Ig_V-set"/>
</dbReference>
<evidence type="ECO:0000256" key="9">
    <source>
        <dbReference type="SAM" id="SignalP"/>
    </source>
</evidence>
<dbReference type="FunCoup" id="A0A672ZR31">
    <property type="interactions" value="11"/>
</dbReference>
<protein>
    <recommendedName>
        <fullName evidence="10">Ig-like domain-containing protein</fullName>
    </recommendedName>
</protein>
<reference evidence="11" key="1">
    <citation type="submission" date="2019-06" db="EMBL/GenBank/DDBJ databases">
        <authorList>
            <consortium name="Wellcome Sanger Institute Data Sharing"/>
        </authorList>
    </citation>
    <scope>NUCLEOTIDE SEQUENCE [LARGE SCALE GENOMIC DNA]</scope>
</reference>
<keyword evidence="8" id="KW-0812">Transmembrane</keyword>
<dbReference type="Pfam" id="PF07686">
    <property type="entry name" value="V-set"/>
    <property type="match status" value="2"/>
</dbReference>
<gene>
    <name evidence="11" type="primary">LOC115427381</name>
</gene>
<evidence type="ECO:0000256" key="3">
    <source>
        <dbReference type="ARBA" id="ARBA00022729"/>
    </source>
</evidence>
<accession>A0A672ZR31</accession>
<dbReference type="InterPro" id="IPR003599">
    <property type="entry name" value="Ig_sub"/>
</dbReference>
<sequence length="341" mass="38125">MMCFHCCLFFSAMIQTTKVPQVISVTTVQLGESGIFNCLCSTDDRYFYLYKQPLGCAIQTIATGVYSDITISEQFNNSRFSVTKVDAQYIFTIRGITKEDEALYFCQSGNNYELNFMNSTFLAVKDQTNEQKFISVEQNPPAASVQRGHSVNLQCSLLSEDKQNPVQCPGEHNVYWFRAGSGGYRPGVIYTRKNKTEEQDERKCIYRLSKTVQDSSDSGTYYCAVATCGQILFGGGTKVETDQGGFIIAFGVLLACCVTVIVILGVLLGRRRVCEHCKGTTSISHLERDKSRGNLSEDLDDETNEVNYTALTFSARRTRQGYQKTQEQDCVYSAVGANYHT</sequence>
<dbReference type="Proteomes" id="UP000472271">
    <property type="component" value="Chromosome 10"/>
</dbReference>
<feature type="domain" description="Ig-like" evidence="10">
    <location>
        <begin position="134"/>
        <end position="225"/>
    </location>
</feature>
<dbReference type="GO" id="GO:0002376">
    <property type="term" value="P:immune system process"/>
    <property type="evidence" value="ECO:0007669"/>
    <property type="project" value="UniProtKB-KW"/>
</dbReference>
<evidence type="ECO:0000256" key="2">
    <source>
        <dbReference type="ARBA" id="ARBA00022475"/>
    </source>
</evidence>
<reference evidence="11" key="2">
    <citation type="submission" date="2025-08" db="UniProtKB">
        <authorList>
            <consortium name="Ensembl"/>
        </authorList>
    </citation>
    <scope>IDENTIFICATION</scope>
</reference>
<dbReference type="SMART" id="SM00409">
    <property type="entry name" value="IG"/>
    <property type="match status" value="2"/>
</dbReference>
<dbReference type="SUPFAM" id="SSF48726">
    <property type="entry name" value="Immunoglobulin"/>
    <property type="match status" value="2"/>
</dbReference>
<name>A0A672ZR31_9TELE</name>
<dbReference type="PANTHER" id="PTHR19433:SF111">
    <property type="entry name" value="T CELL RECEPTOR ALPHA VARIABLE 4"/>
    <property type="match status" value="1"/>
</dbReference>
<keyword evidence="7" id="KW-0325">Glycoprotein</keyword>
<dbReference type="PANTHER" id="PTHR19433">
    <property type="entry name" value="T-CELL RECEPTOR ALPHA CHAIN V REGION-RELATED"/>
    <property type="match status" value="1"/>
</dbReference>
<dbReference type="GO" id="GO:0005886">
    <property type="term" value="C:plasma membrane"/>
    <property type="evidence" value="ECO:0007669"/>
    <property type="project" value="UniProtKB-SubCell"/>
</dbReference>
<evidence type="ECO:0000256" key="4">
    <source>
        <dbReference type="ARBA" id="ARBA00022859"/>
    </source>
</evidence>
<evidence type="ECO:0000313" key="11">
    <source>
        <dbReference type="Ensembl" id="ENSSORP00005018822.1"/>
    </source>
</evidence>
<evidence type="ECO:0000256" key="6">
    <source>
        <dbReference type="ARBA" id="ARBA00023157"/>
    </source>
</evidence>
<dbReference type="Gene3D" id="2.60.40.10">
    <property type="entry name" value="Immunoglobulins"/>
    <property type="match status" value="2"/>
</dbReference>
<feature type="transmembrane region" description="Helical" evidence="8">
    <location>
        <begin position="246"/>
        <end position="268"/>
    </location>
</feature>
<keyword evidence="8" id="KW-1133">Transmembrane helix</keyword>
<feature type="signal peptide" evidence="9">
    <location>
        <begin position="1"/>
        <end position="16"/>
    </location>
</feature>
<dbReference type="InterPro" id="IPR036179">
    <property type="entry name" value="Ig-like_dom_sf"/>
</dbReference>
<dbReference type="InterPro" id="IPR007110">
    <property type="entry name" value="Ig-like_dom"/>
</dbReference>
<dbReference type="InterPro" id="IPR013783">
    <property type="entry name" value="Ig-like_fold"/>
</dbReference>
<evidence type="ECO:0000256" key="7">
    <source>
        <dbReference type="ARBA" id="ARBA00023180"/>
    </source>
</evidence>
<keyword evidence="3 9" id="KW-0732">Signal</keyword>
<keyword evidence="6" id="KW-1015">Disulfide bond</keyword>
<dbReference type="Ensembl" id="ENSSORT00005019373.1">
    <property type="protein sequence ID" value="ENSSORP00005018822.1"/>
    <property type="gene ID" value="ENSSORG00005009263.1"/>
</dbReference>
<reference evidence="11" key="3">
    <citation type="submission" date="2025-09" db="UniProtKB">
        <authorList>
            <consortium name="Ensembl"/>
        </authorList>
    </citation>
    <scope>IDENTIFICATION</scope>
</reference>
<keyword evidence="12" id="KW-1185">Reference proteome</keyword>
<evidence type="ECO:0000256" key="1">
    <source>
        <dbReference type="ARBA" id="ARBA00004236"/>
    </source>
</evidence>
<keyword evidence="4" id="KW-0391">Immunity</keyword>
<evidence type="ECO:0000313" key="12">
    <source>
        <dbReference type="Proteomes" id="UP000472271"/>
    </source>
</evidence>
<dbReference type="CDD" id="cd00099">
    <property type="entry name" value="IgV"/>
    <property type="match status" value="1"/>
</dbReference>
<organism evidence="11 12">
    <name type="scientific">Sphaeramia orbicularis</name>
    <name type="common">orbiculate cardinalfish</name>
    <dbReference type="NCBI Taxonomy" id="375764"/>
    <lineage>
        <taxon>Eukaryota</taxon>
        <taxon>Metazoa</taxon>
        <taxon>Chordata</taxon>
        <taxon>Craniata</taxon>
        <taxon>Vertebrata</taxon>
        <taxon>Euteleostomi</taxon>
        <taxon>Actinopterygii</taxon>
        <taxon>Neopterygii</taxon>
        <taxon>Teleostei</taxon>
        <taxon>Neoteleostei</taxon>
        <taxon>Acanthomorphata</taxon>
        <taxon>Gobiaria</taxon>
        <taxon>Kurtiformes</taxon>
        <taxon>Apogonoidei</taxon>
        <taxon>Apogonidae</taxon>
        <taxon>Apogoninae</taxon>
        <taxon>Sphaeramia</taxon>
    </lineage>
</organism>
<evidence type="ECO:0000256" key="5">
    <source>
        <dbReference type="ARBA" id="ARBA00023136"/>
    </source>
</evidence>
<dbReference type="InParanoid" id="A0A672ZR31"/>
<dbReference type="PROSITE" id="PS50835">
    <property type="entry name" value="IG_LIKE"/>
    <property type="match status" value="1"/>
</dbReference>
<proteinExistence type="predicted"/>
<keyword evidence="5 8" id="KW-0472">Membrane</keyword>
<feature type="chain" id="PRO_5025383079" description="Ig-like domain-containing protein" evidence="9">
    <location>
        <begin position="17"/>
        <end position="341"/>
    </location>
</feature>
<dbReference type="GO" id="GO:0009617">
    <property type="term" value="P:response to bacterium"/>
    <property type="evidence" value="ECO:0007669"/>
    <property type="project" value="TreeGrafter"/>
</dbReference>
<keyword evidence="2" id="KW-1003">Cell membrane</keyword>
<evidence type="ECO:0000259" key="10">
    <source>
        <dbReference type="PROSITE" id="PS50835"/>
    </source>
</evidence>
<dbReference type="AlphaFoldDB" id="A0A672ZR31"/>
<dbReference type="InterPro" id="IPR052051">
    <property type="entry name" value="TCR_complex_component"/>
</dbReference>
<evidence type="ECO:0000256" key="8">
    <source>
        <dbReference type="SAM" id="Phobius"/>
    </source>
</evidence>